<dbReference type="RefSeq" id="WP_084233853.1">
    <property type="nucleotide sequence ID" value="NZ_FWXW01000002.1"/>
</dbReference>
<name>A0A1W1ZLQ4_9FIRM</name>
<dbReference type="Gene3D" id="3.60.15.10">
    <property type="entry name" value="Ribonuclease Z/Hydroxyacylglutathione hydrolase-like"/>
    <property type="match status" value="1"/>
</dbReference>
<dbReference type="SMART" id="SM00849">
    <property type="entry name" value="Lactamase_B"/>
    <property type="match status" value="1"/>
</dbReference>
<dbReference type="STRING" id="1122930.SAMN02745168_1236"/>
<keyword evidence="3" id="KW-1185">Reference proteome</keyword>
<dbReference type="InterPro" id="IPR036866">
    <property type="entry name" value="RibonucZ/Hydroxyglut_hydro"/>
</dbReference>
<feature type="domain" description="Metallo-beta-lactamase" evidence="1">
    <location>
        <begin position="25"/>
        <end position="211"/>
    </location>
</feature>
<reference evidence="2 3" key="1">
    <citation type="submission" date="2017-04" db="EMBL/GenBank/DDBJ databases">
        <authorList>
            <person name="Afonso C.L."/>
            <person name="Miller P.J."/>
            <person name="Scott M.A."/>
            <person name="Spackman E."/>
            <person name="Goraichik I."/>
            <person name="Dimitrov K.M."/>
            <person name="Suarez D.L."/>
            <person name="Swayne D.E."/>
        </authorList>
    </citation>
    <scope>NUCLEOTIDE SEQUENCE [LARGE SCALE GENOMIC DNA]</scope>
    <source>
        <strain evidence="2 3">DSM 12816</strain>
    </source>
</reference>
<dbReference type="Proteomes" id="UP000192790">
    <property type="component" value="Unassembled WGS sequence"/>
</dbReference>
<dbReference type="PANTHER" id="PTHR42951">
    <property type="entry name" value="METALLO-BETA-LACTAMASE DOMAIN-CONTAINING"/>
    <property type="match status" value="1"/>
</dbReference>
<evidence type="ECO:0000313" key="3">
    <source>
        <dbReference type="Proteomes" id="UP000192790"/>
    </source>
</evidence>
<dbReference type="PANTHER" id="PTHR42951:SF4">
    <property type="entry name" value="ACYL-COENZYME A THIOESTERASE MBLAC2"/>
    <property type="match status" value="1"/>
</dbReference>
<dbReference type="OrthoDB" id="9761531at2"/>
<gene>
    <name evidence="2" type="ORF">SAMN02745168_1236</name>
</gene>
<evidence type="ECO:0000313" key="2">
    <source>
        <dbReference type="EMBL" id="SMC49475.1"/>
    </source>
</evidence>
<dbReference type="InterPro" id="IPR001279">
    <property type="entry name" value="Metallo-B-lactamas"/>
</dbReference>
<evidence type="ECO:0000259" key="1">
    <source>
        <dbReference type="SMART" id="SM00849"/>
    </source>
</evidence>
<accession>A0A1W1ZLQ4</accession>
<dbReference type="CDD" id="cd07712">
    <property type="entry name" value="MBLAC2-like_MBL-fold"/>
    <property type="match status" value="1"/>
</dbReference>
<dbReference type="SUPFAM" id="SSF56281">
    <property type="entry name" value="Metallo-hydrolase/oxidoreductase"/>
    <property type="match status" value="1"/>
</dbReference>
<dbReference type="InterPro" id="IPR050855">
    <property type="entry name" value="NDM-1-like"/>
</dbReference>
<organism evidence="2 3">
    <name type="scientific">Papillibacter cinnamivorans DSM 12816</name>
    <dbReference type="NCBI Taxonomy" id="1122930"/>
    <lineage>
        <taxon>Bacteria</taxon>
        <taxon>Bacillati</taxon>
        <taxon>Bacillota</taxon>
        <taxon>Clostridia</taxon>
        <taxon>Eubacteriales</taxon>
        <taxon>Oscillospiraceae</taxon>
        <taxon>Papillibacter</taxon>
    </lineage>
</organism>
<proteinExistence type="predicted"/>
<dbReference type="AlphaFoldDB" id="A0A1W1ZLQ4"/>
<sequence length="253" mass="29175">MSDWFTVNHISEDTHIISEYRHWEETHSYLLIGTEKALLIDTGLGICNIYDEVRKLTDKPVTAVATHIHWDHIGGHKYFPDFYAHENELDWLGGEFPLTMEQIKGMVADRCDLPEGYDVDRYEFFQGTPSRVLKDKDAIGIGGRVLQVLHTPGHSPGHMCFYEKERGWLFTGDLVYKDTLFAYYPSTDPEAYLKSIERVAALPVKRVFPAHHSLDIHPEILLRMQDAFRQLKAENKLHHGGGIFEYGDFAIWV</sequence>
<dbReference type="EMBL" id="FWXW01000002">
    <property type="protein sequence ID" value="SMC49475.1"/>
    <property type="molecule type" value="Genomic_DNA"/>
</dbReference>
<protein>
    <submittedName>
        <fullName evidence="2">Glyoxylase, beta-lactamase superfamily II</fullName>
    </submittedName>
</protein>
<dbReference type="Pfam" id="PF00753">
    <property type="entry name" value="Lactamase_B"/>
    <property type="match status" value="1"/>
</dbReference>